<organism evidence="1 2">
    <name type="scientific">Pantoea cypripedii</name>
    <name type="common">Pectobacterium cypripedii</name>
    <name type="synonym">Erwinia cypripedii</name>
    <dbReference type="NCBI Taxonomy" id="55209"/>
    <lineage>
        <taxon>Bacteria</taxon>
        <taxon>Pseudomonadati</taxon>
        <taxon>Pseudomonadota</taxon>
        <taxon>Gammaproteobacteria</taxon>
        <taxon>Enterobacterales</taxon>
        <taxon>Erwiniaceae</taxon>
        <taxon>Pantoea</taxon>
    </lineage>
</organism>
<reference evidence="1 2" key="1">
    <citation type="journal article" date="2017" name="Antonie Van Leeuwenhoek">
        <title>Phylogenomic resolution of the bacterial genus Pantoea and its relationship with Erwinia and Tatumella.</title>
        <authorList>
            <person name="Palmer M."/>
            <person name="Steenkamp E.T."/>
            <person name="Coetzee M.P."/>
            <person name="Chan W.Y."/>
            <person name="van Zyl E."/>
            <person name="De Maayer P."/>
            <person name="Coutinho T.A."/>
            <person name="Blom J."/>
            <person name="Smits T.H."/>
            <person name="Duffy B."/>
            <person name="Venter S.N."/>
        </authorList>
    </citation>
    <scope>NUCLEOTIDE SEQUENCE [LARGE SCALE GENOMIC DNA]</scope>
    <source>
        <strain evidence="1 2">LMG 2657</strain>
    </source>
</reference>
<comment type="caution">
    <text evidence="1">The sequence shown here is derived from an EMBL/GenBank/DDBJ whole genome shotgun (WGS) entry which is preliminary data.</text>
</comment>
<sequence length="71" mass="8029">MRILLILQFRIATMLFENIILLVVSINSSLLKSPGCLKYKLYIPHPSGQQCEISMNVINHVDGSVILVIFE</sequence>
<gene>
    <name evidence="1" type="ORF">HA50_16335</name>
</gene>
<dbReference type="Proteomes" id="UP000193749">
    <property type="component" value="Unassembled WGS sequence"/>
</dbReference>
<proteinExistence type="predicted"/>
<dbReference type="EMBL" id="MLJI01000001">
    <property type="protein sequence ID" value="ORM94824.1"/>
    <property type="molecule type" value="Genomic_DNA"/>
</dbReference>
<protein>
    <submittedName>
        <fullName evidence="1">Uncharacterized protein</fullName>
    </submittedName>
</protein>
<name>A0A1X1EY36_PANCY</name>
<evidence type="ECO:0000313" key="2">
    <source>
        <dbReference type="Proteomes" id="UP000193749"/>
    </source>
</evidence>
<dbReference type="AlphaFoldDB" id="A0A1X1EY36"/>
<keyword evidence="2" id="KW-1185">Reference proteome</keyword>
<evidence type="ECO:0000313" key="1">
    <source>
        <dbReference type="EMBL" id="ORM94824.1"/>
    </source>
</evidence>
<accession>A0A1X1EY36</accession>